<evidence type="ECO:0000256" key="3">
    <source>
        <dbReference type="ARBA" id="ARBA00022448"/>
    </source>
</evidence>
<feature type="transmembrane region" description="Helical" evidence="8">
    <location>
        <begin position="431"/>
        <end position="450"/>
    </location>
</feature>
<evidence type="ECO:0000256" key="7">
    <source>
        <dbReference type="SAM" id="MobiDB-lite"/>
    </source>
</evidence>
<dbReference type="eggNOG" id="ENOG502QQ2H">
    <property type="taxonomic scope" value="Eukaryota"/>
</dbReference>
<comment type="similarity">
    <text evidence="2">Belongs to the oligopeptide OPT transporter family.</text>
</comment>
<feature type="transmembrane region" description="Helical" evidence="8">
    <location>
        <begin position="61"/>
        <end position="83"/>
    </location>
</feature>
<dbReference type="AlphaFoldDB" id="U4L201"/>
<sequence length="700" mass="76234">MESRRRLVAPIYHGAFPACAAQDTRYANDIEMATATDTTDLEEDGRRINSAYERTRDERQFTVRAVVVGLLVGTVVNFSNMYFGLQTGWVSMMSMPSSLIGFAIFKSLAHKLKFPFTPVENVLVQTVAVAVGSMPLSAGFVGVIPALERLLKPSEGGPIWISTPKLIFWGLGVAFFGVFFAVPLRKQVIIKEKLKFPSGTATALMISVLHGSKEKHSDTDERPSSRTHLLAETPEDRDAEEGWKQQTRMLFYAFAISGVYTLISYFFPIIRDLPIFGTAAATNWLWTLNPSPAYVGQGIIMGPETTAHMLFGAIVGWAFLSPLAKSKGWAPGPVNDWVGGSRGWLVWVSLAVMLSDSIISLAGILLEPIIRIILQKRTNRRASYQRVPDEESEDERRSGGDGLRRRRRPTQVEEEEPEEDARPEDLVPMPVVIWGLIASGILCIITIRVVFGQVPLYATITAFLLALVLSVMGVRALGQTDLNPVSGISKLTQLIFALIVPASNPAAVAINLVVGAVSEAGAQQAGDIMQDLKTGHLIGAAPRAQFYGQLIGSVFGAIISAWVYRIYSAVYPIPGTLFQVPTAYVWIDCSRLVYGKGLPDGAREFAGIFAAVFVVTTITKGWIKKTPWIPGGIAVAVGMYNTPSFTLARAVGGLVQWWWTRKYGEKGQTMLVVLASGLILGEGLVSVANLVMASLGVPHF</sequence>
<keyword evidence="10" id="KW-1185">Reference proteome</keyword>
<evidence type="ECO:0000256" key="1">
    <source>
        <dbReference type="ARBA" id="ARBA00004141"/>
    </source>
</evidence>
<dbReference type="EMBL" id="HF935514">
    <property type="protein sequence ID" value="CCX10160.1"/>
    <property type="molecule type" value="Genomic_DNA"/>
</dbReference>
<feature type="transmembrane region" description="Helical" evidence="8">
    <location>
        <begin position="456"/>
        <end position="474"/>
    </location>
</feature>
<dbReference type="PANTHER" id="PTHR31645:SF0">
    <property type="entry name" value="OLIGOPEPTIDE TRANSPORTER YGL114W-RELATED"/>
    <property type="match status" value="1"/>
</dbReference>
<evidence type="ECO:0000313" key="9">
    <source>
        <dbReference type="EMBL" id="CCX10160.1"/>
    </source>
</evidence>
<feature type="transmembrane region" description="Helical" evidence="8">
    <location>
        <begin position="605"/>
        <end position="623"/>
    </location>
</feature>
<dbReference type="OMA" id="TPTAYVW"/>
<gene>
    <name evidence="9" type="ORF">PCON_09753</name>
</gene>
<feature type="region of interest" description="Disordered" evidence="7">
    <location>
        <begin position="384"/>
        <end position="422"/>
    </location>
</feature>
<keyword evidence="5 8" id="KW-1133">Transmembrane helix</keyword>
<keyword evidence="6 8" id="KW-0472">Membrane</keyword>
<feature type="transmembrane region" description="Helical" evidence="8">
    <location>
        <begin position="671"/>
        <end position="697"/>
    </location>
</feature>
<evidence type="ECO:0000256" key="6">
    <source>
        <dbReference type="ARBA" id="ARBA00023136"/>
    </source>
</evidence>
<dbReference type="Proteomes" id="UP000018144">
    <property type="component" value="Unassembled WGS sequence"/>
</dbReference>
<evidence type="ECO:0000256" key="2">
    <source>
        <dbReference type="ARBA" id="ARBA00008807"/>
    </source>
</evidence>
<feature type="region of interest" description="Disordered" evidence="7">
    <location>
        <begin position="214"/>
        <end position="241"/>
    </location>
</feature>
<feature type="transmembrane region" description="Helical" evidence="8">
    <location>
        <begin position="121"/>
        <end position="146"/>
    </location>
</feature>
<dbReference type="OrthoDB" id="627262at2759"/>
<feature type="transmembrane region" description="Helical" evidence="8">
    <location>
        <begin position="494"/>
        <end position="514"/>
    </location>
</feature>
<dbReference type="STRING" id="1076935.U4L201"/>
<feature type="compositionally biased region" description="Acidic residues" evidence="7">
    <location>
        <begin position="412"/>
        <end position="422"/>
    </location>
</feature>
<dbReference type="GO" id="GO:0035673">
    <property type="term" value="F:oligopeptide transmembrane transporter activity"/>
    <property type="evidence" value="ECO:0007669"/>
    <property type="project" value="InterPro"/>
</dbReference>
<name>U4L201_PYROM</name>
<proteinExistence type="inferred from homology"/>
<evidence type="ECO:0000256" key="8">
    <source>
        <dbReference type="SAM" id="Phobius"/>
    </source>
</evidence>
<protein>
    <submittedName>
        <fullName evidence="9">Similar to Putative oligopeptide transporter YGL114W acc. no. P53134</fullName>
    </submittedName>
</protein>
<dbReference type="InterPro" id="IPR004813">
    <property type="entry name" value="OPT"/>
</dbReference>
<dbReference type="InterPro" id="IPR045035">
    <property type="entry name" value="YSL-like"/>
</dbReference>
<evidence type="ECO:0000256" key="4">
    <source>
        <dbReference type="ARBA" id="ARBA00022692"/>
    </source>
</evidence>
<evidence type="ECO:0000313" key="10">
    <source>
        <dbReference type="Proteomes" id="UP000018144"/>
    </source>
</evidence>
<feature type="transmembrane region" description="Helical" evidence="8">
    <location>
        <begin position="344"/>
        <end position="366"/>
    </location>
</feature>
<accession>U4L201</accession>
<dbReference type="GO" id="GO:0000329">
    <property type="term" value="C:fungal-type vacuole membrane"/>
    <property type="evidence" value="ECO:0007669"/>
    <property type="project" value="TreeGrafter"/>
</dbReference>
<feature type="transmembrane region" description="Helical" evidence="8">
    <location>
        <begin position="166"/>
        <end position="184"/>
    </location>
</feature>
<reference evidence="9 10" key="1">
    <citation type="journal article" date="2013" name="PLoS Genet.">
        <title>The genome and development-dependent transcriptomes of Pyronema confluens: a window into fungal evolution.</title>
        <authorList>
            <person name="Traeger S."/>
            <person name="Altegoer F."/>
            <person name="Freitag M."/>
            <person name="Gabaldon T."/>
            <person name="Kempken F."/>
            <person name="Kumar A."/>
            <person name="Marcet-Houben M."/>
            <person name="Poggeler S."/>
            <person name="Stajich J.E."/>
            <person name="Nowrousian M."/>
        </authorList>
    </citation>
    <scope>NUCLEOTIDE SEQUENCE [LARGE SCALE GENOMIC DNA]</scope>
    <source>
        <strain evidence="10">CBS 100304</strain>
        <tissue evidence="9">Vegetative mycelium</tissue>
    </source>
</reference>
<dbReference type="Pfam" id="PF03169">
    <property type="entry name" value="OPT"/>
    <property type="match status" value="1"/>
</dbReference>
<keyword evidence="4 8" id="KW-0812">Transmembrane</keyword>
<evidence type="ECO:0000256" key="5">
    <source>
        <dbReference type="ARBA" id="ARBA00022989"/>
    </source>
</evidence>
<feature type="transmembrane region" description="Helical" evidence="8">
    <location>
        <begin position="249"/>
        <end position="267"/>
    </location>
</feature>
<feature type="compositionally biased region" description="Basic and acidic residues" evidence="7">
    <location>
        <begin position="214"/>
        <end position="224"/>
    </location>
</feature>
<feature type="transmembrane region" description="Helical" evidence="8">
    <location>
        <begin position="307"/>
        <end position="324"/>
    </location>
</feature>
<dbReference type="NCBIfam" id="TIGR00728">
    <property type="entry name" value="OPT_sfam"/>
    <property type="match status" value="1"/>
</dbReference>
<feature type="compositionally biased region" description="Basic and acidic residues" evidence="7">
    <location>
        <begin position="394"/>
        <end position="403"/>
    </location>
</feature>
<comment type="subcellular location">
    <subcellularLocation>
        <location evidence="1">Membrane</location>
        <topology evidence="1">Multi-pass membrane protein</topology>
    </subcellularLocation>
</comment>
<keyword evidence="3" id="KW-0813">Transport</keyword>
<dbReference type="PANTHER" id="PTHR31645">
    <property type="entry name" value="OLIGOPEPTIDE TRANSPORTER YGL114W-RELATED"/>
    <property type="match status" value="1"/>
</dbReference>
<feature type="transmembrane region" description="Helical" evidence="8">
    <location>
        <begin position="546"/>
        <end position="564"/>
    </location>
</feature>
<organism evidence="9 10">
    <name type="scientific">Pyronema omphalodes (strain CBS 100304)</name>
    <name type="common">Pyronema confluens</name>
    <dbReference type="NCBI Taxonomy" id="1076935"/>
    <lineage>
        <taxon>Eukaryota</taxon>
        <taxon>Fungi</taxon>
        <taxon>Dikarya</taxon>
        <taxon>Ascomycota</taxon>
        <taxon>Pezizomycotina</taxon>
        <taxon>Pezizomycetes</taxon>
        <taxon>Pezizales</taxon>
        <taxon>Pyronemataceae</taxon>
        <taxon>Pyronema</taxon>
    </lineage>
</organism>
<feature type="transmembrane region" description="Helical" evidence="8">
    <location>
        <begin position="89"/>
        <end position="109"/>
    </location>
</feature>